<evidence type="ECO:0000313" key="3">
    <source>
        <dbReference type="Proteomes" id="UP000225924"/>
    </source>
</evidence>
<dbReference type="EMBL" id="KX683428">
    <property type="protein sequence ID" value="AOT23781.1"/>
    <property type="molecule type" value="Genomic_DNA"/>
</dbReference>
<evidence type="ECO:0000313" key="2">
    <source>
        <dbReference type="EMBL" id="AOT23781.1"/>
    </source>
</evidence>
<proteinExistence type="predicted"/>
<dbReference type="Proteomes" id="UP000225924">
    <property type="component" value="Segment"/>
</dbReference>
<evidence type="ECO:0000259" key="1">
    <source>
        <dbReference type="Pfam" id="PF05305"/>
    </source>
</evidence>
<dbReference type="InterPro" id="IPR007969">
    <property type="entry name" value="DUF732"/>
</dbReference>
<dbReference type="Pfam" id="PF05305">
    <property type="entry name" value="DUF732"/>
    <property type="match status" value="1"/>
</dbReference>
<reference evidence="2 3" key="1">
    <citation type="submission" date="2016-08" db="EMBL/GenBank/DDBJ databases">
        <authorList>
            <person name="Ahmed F."/>
            <person name="Bandayrel A."/>
            <person name="Anderson R."/>
            <person name="Medellin R."/>
            <person name="Mendez A."/>
            <person name="Mendoza F."/>
            <person name="Morales A."/>
            <person name="Perez T."/>
            <person name="Ramos J."/>
            <person name="Vu K."/>
            <person name="Sadana R."/>
            <person name="Saha S."/>
            <person name="Ball S.L."/>
            <person name="Garlena R.A."/>
            <person name="Russell D.A."/>
            <person name="Pope W.H."/>
            <person name="Jacobs-Sera D."/>
            <person name="Hendrix R.W."/>
            <person name="Hatfull G.F."/>
        </authorList>
    </citation>
    <scope>NUCLEOTIDE SEQUENCE [LARGE SCALE GENOMIC DNA]</scope>
</reference>
<accession>A0A1D8ERW3</accession>
<name>A0A1D8ERW3_9CAUD</name>
<protein>
    <recommendedName>
        <fullName evidence="1">DUF732 domain-containing protein</fullName>
    </recommendedName>
</protein>
<gene>
    <name evidence="2" type="ORF">SEA_TBOND007_41</name>
</gene>
<organism evidence="2 3">
    <name type="scientific">Mycobacterium phage TBond007</name>
    <dbReference type="NCBI Taxonomy" id="1897424"/>
    <lineage>
        <taxon>Viruses</taxon>
        <taxon>Duplodnaviria</taxon>
        <taxon>Heunggongvirae</taxon>
        <taxon>Uroviricota</taxon>
        <taxon>Caudoviricetes</taxon>
        <taxon>Weiservirinae</taxon>
        <taxon>Keshuvirus</taxon>
        <taxon>Keshuvirus pixie</taxon>
    </lineage>
</organism>
<feature type="domain" description="DUF732" evidence="1">
    <location>
        <begin position="27"/>
        <end position="97"/>
    </location>
</feature>
<sequence>MKLVTLALSAAAAAALTFAPVAHASSDGYLALLANDYGFHVRDAGTVVALGYQVCVDLQNGRPRERVADDLYNGLPGIHRDQADGLALAAQRELCPQTAE</sequence>